<dbReference type="Pfam" id="PF26200">
    <property type="entry name" value="Rcat_RNF216"/>
    <property type="match status" value="1"/>
</dbReference>
<feature type="region of interest" description="Disordered" evidence="8">
    <location>
        <begin position="596"/>
        <end position="622"/>
    </location>
</feature>
<dbReference type="PROSITE" id="PS51873">
    <property type="entry name" value="TRIAD"/>
    <property type="match status" value="1"/>
</dbReference>
<keyword evidence="6" id="KW-0833">Ubl conjugation pathway</keyword>
<keyword evidence="7" id="KW-0862">Zinc</keyword>
<keyword evidence="2" id="KW-0808">Transferase</keyword>
<comment type="caution">
    <text evidence="10">The sequence shown here is derived from an EMBL/GenBank/DDBJ whole genome shotgun (WGS) entry which is preliminary data.</text>
</comment>
<reference evidence="10" key="1">
    <citation type="submission" date="2021-10" db="EMBL/GenBank/DDBJ databases">
        <title>De novo Genome Assembly of Clathrus columnatus (Basidiomycota, Fungi) Using Illumina and Nanopore Sequence Data.</title>
        <authorList>
            <person name="Ogiso-Tanaka E."/>
            <person name="Itagaki H."/>
            <person name="Hosoya T."/>
            <person name="Hosaka K."/>
        </authorList>
    </citation>
    <scope>NUCLEOTIDE SEQUENCE</scope>
    <source>
        <strain evidence="10">MO-923</strain>
    </source>
</reference>
<dbReference type="PANTHER" id="PTHR22770">
    <property type="entry name" value="UBIQUITIN CONJUGATING ENZYME 7 INTERACTING PROTEIN-RELATED"/>
    <property type="match status" value="1"/>
</dbReference>
<keyword evidence="11" id="KW-1185">Reference proteome</keyword>
<evidence type="ECO:0000259" key="9">
    <source>
        <dbReference type="PROSITE" id="PS51873"/>
    </source>
</evidence>
<feature type="region of interest" description="Disordered" evidence="8">
    <location>
        <begin position="499"/>
        <end position="519"/>
    </location>
</feature>
<gene>
    <name evidence="10" type="ORF">Clacol_002811</name>
</gene>
<dbReference type="GO" id="GO:0008270">
    <property type="term" value="F:zinc ion binding"/>
    <property type="evidence" value="ECO:0007669"/>
    <property type="project" value="UniProtKB-KW"/>
</dbReference>
<evidence type="ECO:0000313" key="10">
    <source>
        <dbReference type="EMBL" id="GJJ08592.1"/>
    </source>
</evidence>
<organism evidence="10 11">
    <name type="scientific">Clathrus columnatus</name>
    <dbReference type="NCBI Taxonomy" id="1419009"/>
    <lineage>
        <taxon>Eukaryota</taxon>
        <taxon>Fungi</taxon>
        <taxon>Dikarya</taxon>
        <taxon>Basidiomycota</taxon>
        <taxon>Agaricomycotina</taxon>
        <taxon>Agaricomycetes</taxon>
        <taxon>Phallomycetidae</taxon>
        <taxon>Phallales</taxon>
        <taxon>Clathraceae</taxon>
        <taxon>Clathrus</taxon>
    </lineage>
</organism>
<feature type="domain" description="RING-type" evidence="9">
    <location>
        <begin position="238"/>
        <end position="471"/>
    </location>
</feature>
<evidence type="ECO:0000256" key="3">
    <source>
        <dbReference type="ARBA" id="ARBA00022723"/>
    </source>
</evidence>
<dbReference type="CDD" id="cd20339">
    <property type="entry name" value="BRcat_RBR_RNF216"/>
    <property type="match status" value="1"/>
</dbReference>
<dbReference type="InterPro" id="IPR051628">
    <property type="entry name" value="LUBAC_E3_Ligases"/>
</dbReference>
<keyword evidence="3" id="KW-0479">Metal-binding</keyword>
<dbReference type="InterPro" id="IPR047545">
    <property type="entry name" value="BRcat_RBR_RNF216"/>
</dbReference>
<evidence type="ECO:0000256" key="8">
    <source>
        <dbReference type="SAM" id="MobiDB-lite"/>
    </source>
</evidence>
<name>A0AAV5A550_9AGAM</name>
<evidence type="ECO:0000256" key="2">
    <source>
        <dbReference type="ARBA" id="ARBA00022679"/>
    </source>
</evidence>
<dbReference type="Proteomes" id="UP001050691">
    <property type="component" value="Unassembled WGS sequence"/>
</dbReference>
<keyword evidence="5" id="KW-0863">Zinc-finger</keyword>
<proteinExistence type="predicted"/>
<dbReference type="GO" id="GO:0016740">
    <property type="term" value="F:transferase activity"/>
    <property type="evidence" value="ECO:0007669"/>
    <property type="project" value="UniProtKB-KW"/>
</dbReference>
<evidence type="ECO:0000256" key="5">
    <source>
        <dbReference type="ARBA" id="ARBA00022771"/>
    </source>
</evidence>
<accession>A0AAV5A550</accession>
<dbReference type="PANTHER" id="PTHR22770:SF47">
    <property type="entry name" value="E3 UBIQUITIN-PROTEIN LIGASE RNF216"/>
    <property type="match status" value="1"/>
</dbReference>
<evidence type="ECO:0000313" key="11">
    <source>
        <dbReference type="Proteomes" id="UP001050691"/>
    </source>
</evidence>
<evidence type="ECO:0000256" key="4">
    <source>
        <dbReference type="ARBA" id="ARBA00022737"/>
    </source>
</evidence>
<feature type="compositionally biased region" description="Pro residues" evidence="8">
    <location>
        <begin position="602"/>
        <end position="613"/>
    </location>
</feature>
<dbReference type="EMBL" id="BPWL01000003">
    <property type="protein sequence ID" value="GJJ08592.1"/>
    <property type="molecule type" value="Genomic_DNA"/>
</dbReference>
<sequence length="622" mass="71227">MTDLFIYDVDGDVPYLADNKQSRRFNSPSSDIVILDGPPLPSTNKKNEDQFASSSQFQDPFQEYLRQVLEIVPDVDHDYLKKLLHQYRNTEGSEQYIQFILHALFEDPSYPRNPTLKLIGKRRRSSDETDERAARKLKLDPSSIDRPVPSGSNYFPLALQQLQIDYPYIPKQHIRLVLAQNRGLYSPSYFFLEKESKNERLPYRLKTTAFRPSGKDRALYDPDFQIEREWLVNHLNAKDNKAVADYKTTDEEEEEDPECEDGIDCACCFSNIWLSLTAGSDGPVPRGASLLPDSGCKQPFPDSELARFLSPKLLQLYHRLKQQEEVAEASLEGLEECPFCEYKVVIENPDEKLFRCQNEECMAVTCRQCKKLDHLPKSCKEANSDATLDIRHTLEEAMSFIKDAGVSIGCLISGNPANSNFQCNKITCSQCGTISCYICRQIIKGYDHFHQNAPNDGSLGRSSSSKCILWDPIEVRHDEEVRIVAEKLREQLKQQNPDLPEDALNIDMPKPSTKPRRHDQNMVIPIPPGIQYPQAINFQIPGNPLNPHDNVRAPFQNQLMAIQAQIQQRALEGGRHQLEAMERRRPPGQRAYVGWQRLPELQGPPLPHIPLGPPQERHRRRR</sequence>
<dbReference type="SUPFAM" id="SSF57850">
    <property type="entry name" value="RING/U-box"/>
    <property type="match status" value="1"/>
</dbReference>
<feature type="region of interest" description="Disordered" evidence="8">
    <location>
        <begin position="27"/>
        <end position="53"/>
    </location>
</feature>
<dbReference type="AlphaFoldDB" id="A0AAV5A550"/>
<evidence type="ECO:0000256" key="1">
    <source>
        <dbReference type="ARBA" id="ARBA00004906"/>
    </source>
</evidence>
<dbReference type="InterPro" id="IPR044066">
    <property type="entry name" value="TRIAD_supradom"/>
</dbReference>
<comment type="pathway">
    <text evidence="1">Protein modification; protein ubiquitination.</text>
</comment>
<protein>
    <recommendedName>
        <fullName evidence="9">RING-type domain-containing protein</fullName>
    </recommendedName>
</protein>
<evidence type="ECO:0000256" key="6">
    <source>
        <dbReference type="ARBA" id="ARBA00022786"/>
    </source>
</evidence>
<evidence type="ECO:0000256" key="7">
    <source>
        <dbReference type="ARBA" id="ARBA00022833"/>
    </source>
</evidence>
<keyword evidence="4" id="KW-0677">Repeat</keyword>